<dbReference type="Proteomes" id="UP001597046">
    <property type="component" value="Unassembled WGS sequence"/>
</dbReference>
<dbReference type="GO" id="GO:0016787">
    <property type="term" value="F:hydrolase activity"/>
    <property type="evidence" value="ECO:0007669"/>
    <property type="project" value="UniProtKB-KW"/>
</dbReference>
<dbReference type="Gene3D" id="3.40.50.1820">
    <property type="entry name" value="alpha/beta hydrolase"/>
    <property type="match status" value="1"/>
</dbReference>
<dbReference type="SUPFAM" id="SSF53474">
    <property type="entry name" value="alpha/beta-Hydrolases"/>
    <property type="match status" value="1"/>
</dbReference>
<keyword evidence="2" id="KW-0378">Hydrolase</keyword>
<dbReference type="EMBL" id="JBHTKH010000012">
    <property type="protein sequence ID" value="MFD1055871.1"/>
    <property type="molecule type" value="Genomic_DNA"/>
</dbReference>
<protein>
    <submittedName>
        <fullName evidence="2">Alpha/beta fold hydrolase</fullName>
    </submittedName>
</protein>
<dbReference type="PANTHER" id="PTHR43194:SF2">
    <property type="entry name" value="PEROXISOMAL MEMBRANE PROTEIN LPX1"/>
    <property type="match status" value="1"/>
</dbReference>
<gene>
    <name evidence="2" type="ORF">ACFQ2V_16275</name>
</gene>
<evidence type="ECO:0000313" key="3">
    <source>
        <dbReference type="Proteomes" id="UP001597046"/>
    </source>
</evidence>
<name>A0ABW3MZ40_9MICO</name>
<organism evidence="2 3">
    <name type="scientific">Terrabacter terrigena</name>
    <dbReference type="NCBI Taxonomy" id="574718"/>
    <lineage>
        <taxon>Bacteria</taxon>
        <taxon>Bacillati</taxon>
        <taxon>Actinomycetota</taxon>
        <taxon>Actinomycetes</taxon>
        <taxon>Micrococcales</taxon>
        <taxon>Intrasporangiaceae</taxon>
        <taxon>Terrabacter</taxon>
    </lineage>
</organism>
<accession>A0ABW3MZ40</accession>
<comment type="caution">
    <text evidence="2">The sequence shown here is derived from an EMBL/GenBank/DDBJ whole genome shotgun (WGS) entry which is preliminary data.</text>
</comment>
<dbReference type="RefSeq" id="WP_386053903.1">
    <property type="nucleotide sequence ID" value="NZ_JBHTKH010000012.1"/>
</dbReference>
<evidence type="ECO:0000259" key="1">
    <source>
        <dbReference type="Pfam" id="PF12697"/>
    </source>
</evidence>
<dbReference type="InterPro" id="IPR050228">
    <property type="entry name" value="Carboxylesterase_BioH"/>
</dbReference>
<dbReference type="Pfam" id="PF12697">
    <property type="entry name" value="Abhydrolase_6"/>
    <property type="match status" value="1"/>
</dbReference>
<evidence type="ECO:0000313" key="2">
    <source>
        <dbReference type="EMBL" id="MFD1055871.1"/>
    </source>
</evidence>
<proteinExistence type="predicted"/>
<dbReference type="PANTHER" id="PTHR43194">
    <property type="entry name" value="HYDROLASE ALPHA/BETA FOLD FAMILY"/>
    <property type="match status" value="1"/>
</dbReference>
<keyword evidence="3" id="KW-1185">Reference proteome</keyword>
<sequence length="266" mass="28430">MDPLEIDGCRVQVTDAGQGPLVLLIHGTAANLWGAVPQILAHNHRVLSYDRRSFGLSAAPPVTSLRRHTDDAASLLERLGGRPATVVGWSAGGLIALDLAATRPDLVGAVVILEAPLSAKTHPRPELLAGVFRAKFSAARGRDRQGAEYFLRWALIRRGEGNDLDRLPAPWRDAMLANASSILGEIEAGTGERELGRRAIAGITCPVLWLTGDRSAKSFSAAARRTNRKHPNIILVPVQGSGHVIQHDRPDAVVEAVRSVEAMAAS</sequence>
<dbReference type="InterPro" id="IPR000073">
    <property type="entry name" value="AB_hydrolase_1"/>
</dbReference>
<feature type="domain" description="AB hydrolase-1" evidence="1">
    <location>
        <begin position="22"/>
        <end position="256"/>
    </location>
</feature>
<dbReference type="InterPro" id="IPR029058">
    <property type="entry name" value="AB_hydrolase_fold"/>
</dbReference>
<reference evidence="3" key="1">
    <citation type="journal article" date="2019" name="Int. J. Syst. Evol. Microbiol.">
        <title>The Global Catalogue of Microorganisms (GCM) 10K type strain sequencing project: providing services to taxonomists for standard genome sequencing and annotation.</title>
        <authorList>
            <consortium name="The Broad Institute Genomics Platform"/>
            <consortium name="The Broad Institute Genome Sequencing Center for Infectious Disease"/>
            <person name="Wu L."/>
            <person name="Ma J."/>
        </authorList>
    </citation>
    <scope>NUCLEOTIDE SEQUENCE [LARGE SCALE GENOMIC DNA]</scope>
    <source>
        <strain evidence="3">CCUG 57508</strain>
    </source>
</reference>